<accession>A0A3P7PVS0</accession>
<dbReference type="KEGG" id="cbar:PATL70BA_1436"/>
<evidence type="ECO:0000313" key="1">
    <source>
        <dbReference type="EMBL" id="VDN47321.1"/>
    </source>
</evidence>
<protein>
    <submittedName>
        <fullName evidence="1">Uncharacterized protein</fullName>
    </submittedName>
</protein>
<reference evidence="1 2" key="1">
    <citation type="submission" date="2018-09" db="EMBL/GenBank/DDBJ databases">
        <authorList>
            <person name="Postec A."/>
        </authorList>
    </citation>
    <scope>NUCLEOTIDE SEQUENCE [LARGE SCALE GENOMIC DNA]</scope>
    <source>
        <strain evidence="1">70B-A</strain>
    </source>
</reference>
<sequence length="84" mass="10092">MKDQLIRKTRENSFETIRWILGLQADEKKIVKDFVLDKGMKSFLLHHRDLQLIESVQEKIEVLKRVMQKYDGDIKTINFEEVED</sequence>
<gene>
    <name evidence="1" type="ORF">PATL70BA_1436</name>
</gene>
<dbReference type="Proteomes" id="UP000279029">
    <property type="component" value="Chromosome"/>
</dbReference>
<dbReference type="EMBL" id="LR130778">
    <property type="protein sequence ID" value="VDN47321.1"/>
    <property type="molecule type" value="Genomic_DNA"/>
</dbReference>
<keyword evidence="2" id="KW-1185">Reference proteome</keyword>
<name>A0A3P7PVS0_9FIRM</name>
<dbReference type="RefSeq" id="WP_125136652.1">
    <property type="nucleotide sequence ID" value="NZ_LR130778.1"/>
</dbReference>
<dbReference type="OrthoDB" id="1954379at2"/>
<dbReference type="AlphaFoldDB" id="A0A3P7PVS0"/>
<organism evidence="1 2">
    <name type="scientific">Petrocella atlantisensis</name>
    <dbReference type="NCBI Taxonomy" id="2173034"/>
    <lineage>
        <taxon>Bacteria</taxon>
        <taxon>Bacillati</taxon>
        <taxon>Bacillota</taxon>
        <taxon>Clostridia</taxon>
        <taxon>Lachnospirales</taxon>
        <taxon>Vallitaleaceae</taxon>
        <taxon>Petrocella</taxon>
    </lineage>
</organism>
<evidence type="ECO:0000313" key="2">
    <source>
        <dbReference type="Proteomes" id="UP000279029"/>
    </source>
</evidence>
<proteinExistence type="predicted"/>